<dbReference type="InterPro" id="IPR002730">
    <property type="entry name" value="Rpp29/RNP1"/>
</dbReference>
<dbReference type="AlphaFoldDB" id="A0A6P8I3F6"/>
<comment type="similarity">
    <text evidence="3">Belongs to the eukaryotic/archaeal RNase P protein component 1 family.</text>
</comment>
<dbReference type="InterPro" id="IPR016848">
    <property type="entry name" value="RNase_P/MRP_Rpp29-subunit"/>
</dbReference>
<dbReference type="SMART" id="SM00538">
    <property type="entry name" value="POP4"/>
    <property type="match status" value="1"/>
</dbReference>
<dbReference type="GO" id="GO:0030677">
    <property type="term" value="C:ribonuclease P complex"/>
    <property type="evidence" value="ECO:0007669"/>
    <property type="project" value="InterPro"/>
</dbReference>
<dbReference type="GO" id="GO:0006364">
    <property type="term" value="P:rRNA processing"/>
    <property type="evidence" value="ECO:0007669"/>
    <property type="project" value="TreeGrafter"/>
</dbReference>
<keyword evidence="5" id="KW-0597">Phosphoprotein</keyword>
<dbReference type="OrthoDB" id="124041at2759"/>
<dbReference type="Pfam" id="PF01868">
    <property type="entry name" value="RNase_P-MRP_p29"/>
    <property type="match status" value="1"/>
</dbReference>
<dbReference type="InParanoid" id="A0A6P8I3F6"/>
<comment type="function">
    <text evidence="1">Component of ribonuclease P, a ribonucleoprotein complex that generates mature tRNA molecules by cleaving their 5'-ends.</text>
</comment>
<dbReference type="SUPFAM" id="SSF101744">
    <property type="entry name" value="Rof/RNase P subunit-like"/>
    <property type="match status" value="1"/>
</dbReference>
<name>A0A6P8I3F6_ACTTE</name>
<dbReference type="GO" id="GO:0000172">
    <property type="term" value="C:ribonuclease MRP complex"/>
    <property type="evidence" value="ECO:0007669"/>
    <property type="project" value="InterPro"/>
</dbReference>
<evidence type="ECO:0000256" key="4">
    <source>
        <dbReference type="ARBA" id="ARBA00016225"/>
    </source>
</evidence>
<dbReference type="Proteomes" id="UP000515163">
    <property type="component" value="Unplaced"/>
</dbReference>
<dbReference type="KEGG" id="aten:116297856"/>
<gene>
    <name evidence="10" type="primary">LOC116297856</name>
</gene>
<evidence type="ECO:0000256" key="1">
    <source>
        <dbReference type="ARBA" id="ARBA00002435"/>
    </source>
</evidence>
<dbReference type="PANTHER" id="PTHR13348:SF0">
    <property type="entry name" value="RIBONUCLEASE P PROTEIN SUBUNIT P29"/>
    <property type="match status" value="1"/>
</dbReference>
<keyword evidence="7" id="KW-0539">Nucleus</keyword>
<evidence type="ECO:0000256" key="5">
    <source>
        <dbReference type="ARBA" id="ARBA00022553"/>
    </source>
</evidence>
<organism evidence="9 10">
    <name type="scientific">Actinia tenebrosa</name>
    <name type="common">Australian red waratah sea anemone</name>
    <dbReference type="NCBI Taxonomy" id="6105"/>
    <lineage>
        <taxon>Eukaryota</taxon>
        <taxon>Metazoa</taxon>
        <taxon>Cnidaria</taxon>
        <taxon>Anthozoa</taxon>
        <taxon>Hexacorallia</taxon>
        <taxon>Actiniaria</taxon>
        <taxon>Actiniidae</taxon>
        <taxon>Actinia</taxon>
    </lineage>
</organism>
<dbReference type="GO" id="GO:0033204">
    <property type="term" value="F:ribonuclease P RNA binding"/>
    <property type="evidence" value="ECO:0007669"/>
    <property type="project" value="InterPro"/>
</dbReference>
<accession>A0A6P8I3F6</accession>
<dbReference type="Gene3D" id="2.30.30.210">
    <property type="entry name" value="Ribonuclease P/MRP, subunit p29"/>
    <property type="match status" value="1"/>
</dbReference>
<dbReference type="GO" id="GO:0005730">
    <property type="term" value="C:nucleolus"/>
    <property type="evidence" value="ECO:0007669"/>
    <property type="project" value="UniProtKB-SubCell"/>
</dbReference>
<comment type="subcellular location">
    <subcellularLocation>
        <location evidence="2">Nucleus</location>
        <location evidence="2">Nucleolus</location>
    </subcellularLocation>
</comment>
<evidence type="ECO:0000256" key="6">
    <source>
        <dbReference type="ARBA" id="ARBA00022694"/>
    </source>
</evidence>
<dbReference type="GO" id="GO:0001682">
    <property type="term" value="P:tRNA 5'-leader removal"/>
    <property type="evidence" value="ECO:0007669"/>
    <property type="project" value="InterPro"/>
</dbReference>
<evidence type="ECO:0000313" key="9">
    <source>
        <dbReference type="Proteomes" id="UP000515163"/>
    </source>
</evidence>
<dbReference type="InterPro" id="IPR023534">
    <property type="entry name" value="Rof/RNase_P-like"/>
</dbReference>
<sequence>MEKLQDTADRSLYCDLPYNIKHDKERLGLQPLNCSAKDYVESFLEQSIQRNGINSTINETLRRKPLMLDSVKRHKTKQKKTKSMSSKEKREKKIYELAPGNHKYEMYLPLHRLWSEYMQQVLNLQENSKLKVVTPKMLKADYHGCLITVCRSKCPSYVGKTGIVLQETKNVFKIIAKDNKLKVIPKANSVFSFELNGFTFKIYGNHFRFRASERSVRKFKSKPTLDL</sequence>
<evidence type="ECO:0000256" key="3">
    <source>
        <dbReference type="ARBA" id="ARBA00006181"/>
    </source>
</evidence>
<dbReference type="PANTHER" id="PTHR13348">
    <property type="entry name" value="RIBONUCLEASE P SUBUNIT P29"/>
    <property type="match status" value="1"/>
</dbReference>
<reference evidence="10" key="1">
    <citation type="submission" date="2025-08" db="UniProtKB">
        <authorList>
            <consortium name="RefSeq"/>
        </authorList>
    </citation>
    <scope>IDENTIFICATION</scope>
    <source>
        <tissue evidence="10">Tentacle</tissue>
    </source>
</reference>
<evidence type="ECO:0000313" key="10">
    <source>
        <dbReference type="RefSeq" id="XP_031562031.1"/>
    </source>
</evidence>
<keyword evidence="6" id="KW-0819">tRNA processing</keyword>
<evidence type="ECO:0000256" key="7">
    <source>
        <dbReference type="ARBA" id="ARBA00023242"/>
    </source>
</evidence>
<dbReference type="InterPro" id="IPR036980">
    <property type="entry name" value="RNase_P/MRP_Rpp29_sf"/>
</dbReference>
<dbReference type="GeneID" id="116297856"/>
<comment type="subunit">
    <text evidence="8">Component of nuclear RNase P and RNase MRP ribonucleoproteins. RNase P consists of a catalytic RNA moiety and 10 different protein chains; POP1, POP4, POP5, POP7, RPP14, RPP21, RPP25, RPP30, RPP38 and RPP40. Within the RNase P complex, POP1, POP7 and RPP25 form the 'finger' subcomplex, POP5, RPP14, RPP40 and homodimeric RPP30 form the 'palm' subcomplex, and RPP21, POP4 and RPP38 form the 'wrist' subcomplex. All subunits of the RNase P complex interact with the catalytic RNA. Several subunits of RNase P are also part of the RNase MRP complex. RNase MRP consists of a catalytic RNA moiety and about 8 protein subunits; POP1, POP7, RPP25, RPP30, RPP38, RPP40 and possibly also POP4 and POP5.</text>
</comment>
<dbReference type="RefSeq" id="XP_031562031.1">
    <property type="nucleotide sequence ID" value="XM_031706171.1"/>
</dbReference>
<proteinExistence type="inferred from homology"/>
<protein>
    <recommendedName>
        <fullName evidence="4">Ribonuclease P protein subunit p29</fullName>
    </recommendedName>
</protein>
<keyword evidence="9" id="KW-1185">Reference proteome</keyword>
<evidence type="ECO:0000256" key="2">
    <source>
        <dbReference type="ARBA" id="ARBA00004604"/>
    </source>
</evidence>
<evidence type="ECO:0000256" key="8">
    <source>
        <dbReference type="ARBA" id="ARBA00046486"/>
    </source>
</evidence>
<dbReference type="FunCoup" id="A0A6P8I3F6">
    <property type="interactions" value="1301"/>
</dbReference>
<dbReference type="FunFam" id="2.30.30.210:FF:000001">
    <property type="entry name" value="Ribonuclease P protein subunit p29"/>
    <property type="match status" value="1"/>
</dbReference>